<protein>
    <submittedName>
        <fullName evidence="7">Putative formate transporter 1</fullName>
    </submittedName>
</protein>
<keyword evidence="4 6" id="KW-0472">Membrane</keyword>
<evidence type="ECO:0000313" key="7">
    <source>
        <dbReference type="EMBL" id="KPU43378.1"/>
    </source>
</evidence>
<dbReference type="PANTHER" id="PTHR30520">
    <property type="entry name" value="FORMATE TRANSPORTER-RELATED"/>
    <property type="match status" value="1"/>
</dbReference>
<evidence type="ECO:0000256" key="3">
    <source>
        <dbReference type="ARBA" id="ARBA00022989"/>
    </source>
</evidence>
<feature type="transmembrane region" description="Helical" evidence="6">
    <location>
        <begin position="187"/>
        <end position="212"/>
    </location>
</feature>
<evidence type="ECO:0000256" key="6">
    <source>
        <dbReference type="SAM" id="Phobius"/>
    </source>
</evidence>
<comment type="subcellular location">
    <subcellularLocation>
        <location evidence="1">Membrane</location>
        <topology evidence="1">Multi-pass membrane protein</topology>
    </subcellularLocation>
</comment>
<reference evidence="7 8" key="1">
    <citation type="submission" date="2015-09" db="EMBL/GenBank/DDBJ databases">
        <title>Genome sequence of Oxobacter pfennigii DSM 3222.</title>
        <authorList>
            <person name="Poehlein A."/>
            <person name="Bengelsdorf F.R."/>
            <person name="Schiel-Bengelsdorf B."/>
            <person name="Duerre P."/>
            <person name="Daniel R."/>
        </authorList>
    </citation>
    <scope>NUCLEOTIDE SEQUENCE [LARGE SCALE GENOMIC DNA]</scope>
    <source>
        <strain evidence="7 8">DSM 3222</strain>
    </source>
</reference>
<comment type="similarity">
    <text evidence="5">Belongs to the FNT transporter (TC 1.A.16) family.</text>
</comment>
<gene>
    <name evidence="7" type="primary">focA</name>
    <name evidence="7" type="ORF">OXPF_28190</name>
</gene>
<dbReference type="STRING" id="36849.OXPF_28190"/>
<organism evidence="7 8">
    <name type="scientific">Oxobacter pfennigii</name>
    <dbReference type="NCBI Taxonomy" id="36849"/>
    <lineage>
        <taxon>Bacteria</taxon>
        <taxon>Bacillati</taxon>
        <taxon>Bacillota</taxon>
        <taxon>Clostridia</taxon>
        <taxon>Eubacteriales</taxon>
        <taxon>Clostridiaceae</taxon>
        <taxon>Oxobacter</taxon>
    </lineage>
</organism>
<accession>A0A0P8WYB8</accession>
<name>A0A0P8WYB8_9CLOT</name>
<dbReference type="AlphaFoldDB" id="A0A0P8WYB8"/>
<feature type="transmembrane region" description="Helical" evidence="6">
    <location>
        <begin position="108"/>
        <end position="128"/>
    </location>
</feature>
<dbReference type="Proteomes" id="UP000050326">
    <property type="component" value="Unassembled WGS sequence"/>
</dbReference>
<evidence type="ECO:0000256" key="4">
    <source>
        <dbReference type="ARBA" id="ARBA00023136"/>
    </source>
</evidence>
<comment type="caution">
    <text evidence="7">The sequence shown here is derived from an EMBL/GenBank/DDBJ whole genome shotgun (WGS) entry which is preliminary data.</text>
</comment>
<evidence type="ECO:0000256" key="2">
    <source>
        <dbReference type="ARBA" id="ARBA00022692"/>
    </source>
</evidence>
<feature type="transmembrane region" description="Helical" evidence="6">
    <location>
        <begin position="31"/>
        <end position="53"/>
    </location>
</feature>
<dbReference type="InterPro" id="IPR023271">
    <property type="entry name" value="Aquaporin-like"/>
</dbReference>
<keyword evidence="3 6" id="KW-1133">Transmembrane helix</keyword>
<dbReference type="GO" id="GO:0015499">
    <property type="term" value="F:formate transmembrane transporter activity"/>
    <property type="evidence" value="ECO:0007669"/>
    <property type="project" value="TreeGrafter"/>
</dbReference>
<feature type="transmembrane region" description="Helical" evidence="6">
    <location>
        <begin position="159"/>
        <end position="180"/>
    </location>
</feature>
<dbReference type="InterPro" id="IPR024002">
    <property type="entry name" value="For/NO2_transpt_CS"/>
</dbReference>
<dbReference type="InterPro" id="IPR000292">
    <property type="entry name" value="For/NO2_transpt"/>
</dbReference>
<dbReference type="PANTHER" id="PTHR30520:SF6">
    <property type="entry name" value="FORMATE_NITRATE FAMILY TRANSPORTER (EUROFUNG)"/>
    <property type="match status" value="1"/>
</dbReference>
<dbReference type="GO" id="GO:0005886">
    <property type="term" value="C:plasma membrane"/>
    <property type="evidence" value="ECO:0007669"/>
    <property type="project" value="TreeGrafter"/>
</dbReference>
<dbReference type="Gene3D" id="1.20.1080.10">
    <property type="entry name" value="Glycerol uptake facilitator protein"/>
    <property type="match status" value="1"/>
</dbReference>
<dbReference type="NCBIfam" id="TIGR00790">
    <property type="entry name" value="fnt"/>
    <property type="match status" value="1"/>
</dbReference>
<evidence type="ECO:0000256" key="1">
    <source>
        <dbReference type="ARBA" id="ARBA00004141"/>
    </source>
</evidence>
<dbReference type="Pfam" id="PF01226">
    <property type="entry name" value="Form_Nir_trans"/>
    <property type="match status" value="1"/>
</dbReference>
<evidence type="ECO:0000313" key="8">
    <source>
        <dbReference type="Proteomes" id="UP000050326"/>
    </source>
</evidence>
<dbReference type="PROSITE" id="PS01005">
    <property type="entry name" value="FORMATE_NITRITE_TP_1"/>
    <property type="match status" value="1"/>
</dbReference>
<proteinExistence type="inferred from homology"/>
<dbReference type="EMBL" id="LKET01000039">
    <property type="protein sequence ID" value="KPU43378.1"/>
    <property type="molecule type" value="Genomic_DNA"/>
</dbReference>
<keyword evidence="8" id="KW-1185">Reference proteome</keyword>
<feature type="transmembrane region" description="Helical" evidence="6">
    <location>
        <begin position="73"/>
        <end position="96"/>
    </location>
</feature>
<dbReference type="PATRIC" id="fig|36849.3.peg.2981"/>
<keyword evidence="2 6" id="KW-0812">Transmembrane</keyword>
<sequence>MRNDLFYTPQEITKNYVESGHKRATLSSKKLILLGILAGAFIAFAAEGSNQAIHTIESVGIGKALAGALFSTGLMMVIMAGGELFTGNCLIIISCAEGRTRWRDMAKNLFFVYIGNFIGSVLIAYLIFKSGQLGFSGGLLGGYTIKTATYKTGLTFTNAFILGILCNWLVCIAVWMASAAKDITGKVFAIFFPIWLFITSGFEHSIANMYYIPAGIMAKSNPAFVEQAIKLGVSPEKIAALNWGTFITKNLIPVTLGNIVGGAVCVGLAYWFIYSHKSVNLVEENSPNNTLLKETA</sequence>
<feature type="transmembrane region" description="Helical" evidence="6">
    <location>
        <begin position="251"/>
        <end position="273"/>
    </location>
</feature>
<evidence type="ECO:0000256" key="5">
    <source>
        <dbReference type="ARBA" id="ARBA00049660"/>
    </source>
</evidence>